<dbReference type="CDD" id="cd20071">
    <property type="entry name" value="SET_SMYD"/>
    <property type="match status" value="1"/>
</dbReference>
<protein>
    <recommendedName>
        <fullName evidence="1">SET domain-containing protein</fullName>
    </recommendedName>
</protein>
<sequence length="417" mass="45735">MSEKYYTNLITAIGSEDLHIEAKRSDERGIGLYATDTLQAGETLWAERPLLGALVRAFDTSLCVCETCGRFLGSLQLQLKFGLGLVTIKEMAKVFNDADEKLIYELLFTPELPKVPGEASRLTDETPIAWQADGDTLLFCSRHCRDGFDNVHRPLWESEGGRKVREVAKNGDMEYLLLAAKVILGFSGAEAELREGVRRLCGGDVNYWECVDVPEDPQEAAKFVEACKETLEKGARAMADLLREADVETKKFGTSKGLNGLVGKLCRNAIMVTYPNPLTEYLLAVSQTDADLSALRAVVQGATTPAVLDDDSVEVDLGQGVVINSRTLSPDYRGWAVFPLLSCVNHSCRPNMEIEFSGDGATLVANVLESGSIAAGEELMVSYCDIEEDSAGERQKQLDPYGFICDCERCCKRARKA</sequence>
<dbReference type="InterPro" id="IPR001214">
    <property type="entry name" value="SET_dom"/>
</dbReference>
<evidence type="ECO:0000313" key="3">
    <source>
        <dbReference type="Proteomes" id="UP000007800"/>
    </source>
</evidence>
<feature type="domain" description="SET" evidence="1">
    <location>
        <begin position="18"/>
        <end position="384"/>
    </location>
</feature>
<dbReference type="InterPro" id="IPR046341">
    <property type="entry name" value="SET_dom_sf"/>
</dbReference>
<dbReference type="SUPFAM" id="SSF82199">
    <property type="entry name" value="SET domain"/>
    <property type="match status" value="1"/>
</dbReference>
<evidence type="ECO:0000259" key="1">
    <source>
        <dbReference type="PROSITE" id="PS50280"/>
    </source>
</evidence>
<dbReference type="InterPro" id="IPR050869">
    <property type="entry name" value="H3K4_H4K5_MeTrfase"/>
</dbReference>
<dbReference type="Proteomes" id="UP000007800">
    <property type="component" value="Unassembled WGS sequence"/>
</dbReference>
<dbReference type="OrthoDB" id="5945798at2759"/>
<keyword evidence="3" id="KW-1185">Reference proteome</keyword>
<reference evidence="2 3" key="1">
    <citation type="submission" date="2008-07" db="EMBL/GenBank/DDBJ databases">
        <authorList>
            <person name="El-Sayed N."/>
            <person name="Caler E."/>
            <person name="Inman J."/>
            <person name="Amedeo P."/>
            <person name="Hass B."/>
            <person name="Wortman J."/>
        </authorList>
    </citation>
    <scope>NUCLEOTIDE SEQUENCE [LARGE SCALE GENOMIC DNA]</scope>
    <source>
        <strain evidence="3">ATCC 50983 / TXsc</strain>
    </source>
</reference>
<dbReference type="RefSeq" id="XP_002777347.1">
    <property type="nucleotide sequence ID" value="XM_002777301.1"/>
</dbReference>
<evidence type="ECO:0000313" key="2">
    <source>
        <dbReference type="EMBL" id="EER09163.1"/>
    </source>
</evidence>
<dbReference type="InParanoid" id="C5L279"/>
<organism evidence="3">
    <name type="scientific">Perkinsus marinus (strain ATCC 50983 / TXsc)</name>
    <dbReference type="NCBI Taxonomy" id="423536"/>
    <lineage>
        <taxon>Eukaryota</taxon>
        <taxon>Sar</taxon>
        <taxon>Alveolata</taxon>
        <taxon>Perkinsozoa</taxon>
        <taxon>Perkinsea</taxon>
        <taxon>Perkinsida</taxon>
        <taxon>Perkinsidae</taxon>
        <taxon>Perkinsus</taxon>
    </lineage>
</organism>
<dbReference type="EMBL" id="GG678559">
    <property type="protein sequence ID" value="EER09163.1"/>
    <property type="molecule type" value="Genomic_DNA"/>
</dbReference>
<gene>
    <name evidence="2" type="ORF">Pmar_PMAR018854</name>
</gene>
<proteinExistence type="predicted"/>
<dbReference type="PANTHER" id="PTHR12197:SF273">
    <property type="entry name" value="MYND-TYPE ZINC FINGER PROTEIN SAMB"/>
    <property type="match status" value="1"/>
</dbReference>
<accession>C5L279</accession>
<dbReference type="Pfam" id="PF00856">
    <property type="entry name" value="SET"/>
    <property type="match status" value="1"/>
</dbReference>
<dbReference type="PROSITE" id="PS50280">
    <property type="entry name" value="SET"/>
    <property type="match status" value="1"/>
</dbReference>
<dbReference type="OMA" id="NVHRPLW"/>
<dbReference type="AlphaFoldDB" id="C5L279"/>
<dbReference type="PANTHER" id="PTHR12197">
    <property type="entry name" value="HISTONE-LYSINE N-METHYLTRANSFERASE SMYD"/>
    <property type="match status" value="1"/>
</dbReference>
<dbReference type="GO" id="GO:0005634">
    <property type="term" value="C:nucleus"/>
    <property type="evidence" value="ECO:0007669"/>
    <property type="project" value="TreeGrafter"/>
</dbReference>
<dbReference type="Gene3D" id="2.170.270.10">
    <property type="entry name" value="SET domain"/>
    <property type="match status" value="1"/>
</dbReference>
<name>C5L279_PERM5</name>
<dbReference type="GeneID" id="9065340"/>